<sequence length="88" mass="9895">MFVLIAAKSYGFEMFCTTDQGQRIGVTIHDEFPHRLLLLLSDAGLSDQDVETARISIVNHGWARCKYSPTRGTKNLLGVYPHIWNGLC</sequence>
<dbReference type="RefSeq" id="WP_263337334.1">
    <property type="nucleotide sequence ID" value="NZ_JAGSYH010000004.1"/>
</dbReference>
<comment type="caution">
    <text evidence="1">The sequence shown here is derived from an EMBL/GenBank/DDBJ whole genome shotgun (WGS) entry which is preliminary data.</text>
</comment>
<dbReference type="Proteomes" id="UP001596091">
    <property type="component" value="Unassembled WGS sequence"/>
</dbReference>
<keyword evidence="2" id="KW-1185">Reference proteome</keyword>
<evidence type="ECO:0000313" key="2">
    <source>
        <dbReference type="Proteomes" id="UP001596091"/>
    </source>
</evidence>
<evidence type="ECO:0000313" key="1">
    <source>
        <dbReference type="EMBL" id="MFC5861751.1"/>
    </source>
</evidence>
<proteinExistence type="predicted"/>
<protein>
    <submittedName>
        <fullName evidence="1">Uncharacterized protein</fullName>
    </submittedName>
</protein>
<reference evidence="2" key="1">
    <citation type="journal article" date="2019" name="Int. J. Syst. Evol. Microbiol.">
        <title>The Global Catalogue of Microorganisms (GCM) 10K type strain sequencing project: providing services to taxonomists for standard genome sequencing and annotation.</title>
        <authorList>
            <consortium name="The Broad Institute Genomics Platform"/>
            <consortium name="The Broad Institute Genome Sequencing Center for Infectious Disease"/>
            <person name="Wu L."/>
            <person name="Ma J."/>
        </authorList>
    </citation>
    <scope>NUCLEOTIDE SEQUENCE [LARGE SCALE GENOMIC DNA]</scope>
    <source>
        <strain evidence="2">JCM 4087</strain>
    </source>
</reference>
<name>A0ABW1ED05_9BACT</name>
<dbReference type="EMBL" id="JBHSPH010000002">
    <property type="protein sequence ID" value="MFC5861751.1"/>
    <property type="molecule type" value="Genomic_DNA"/>
</dbReference>
<accession>A0ABW1ED05</accession>
<gene>
    <name evidence="1" type="ORF">ACFPT7_05560</name>
</gene>
<organism evidence="1 2">
    <name type="scientific">Acidicapsa dinghuensis</name>
    <dbReference type="NCBI Taxonomy" id="2218256"/>
    <lineage>
        <taxon>Bacteria</taxon>
        <taxon>Pseudomonadati</taxon>
        <taxon>Acidobacteriota</taxon>
        <taxon>Terriglobia</taxon>
        <taxon>Terriglobales</taxon>
        <taxon>Acidobacteriaceae</taxon>
        <taxon>Acidicapsa</taxon>
    </lineage>
</organism>